<dbReference type="SUPFAM" id="SSF52374">
    <property type="entry name" value="Nucleotidylyl transferase"/>
    <property type="match status" value="1"/>
</dbReference>
<dbReference type="InterPro" id="IPR049940">
    <property type="entry name" value="GluQ/Sye"/>
</dbReference>
<evidence type="ECO:0000256" key="7">
    <source>
        <dbReference type="ARBA" id="ARBA00022917"/>
    </source>
</evidence>
<evidence type="ECO:0000256" key="5">
    <source>
        <dbReference type="ARBA" id="ARBA00022741"/>
    </source>
</evidence>
<reference evidence="13 14" key="1">
    <citation type="journal article" date="2016" name="Mol. Biol. Evol.">
        <title>Genome-Wide Survey of Gut Fungi (Harpellales) Reveals the First Horizontally Transferred Ubiquitin Gene from a Mosquito Host.</title>
        <authorList>
            <person name="Wang Y."/>
            <person name="White M.M."/>
            <person name="Kvist S."/>
            <person name="Moncalvo J.M."/>
        </authorList>
    </citation>
    <scope>NUCLEOTIDE SEQUENCE [LARGE SCALE GENOMIC DNA]</scope>
    <source>
        <strain evidence="13 14">ALG-7-W6</strain>
    </source>
</reference>
<proteinExistence type="inferred from homology"/>
<evidence type="ECO:0000256" key="11">
    <source>
        <dbReference type="RuleBase" id="RU363037"/>
    </source>
</evidence>
<dbReference type="Proteomes" id="UP000187455">
    <property type="component" value="Unassembled WGS sequence"/>
</dbReference>
<keyword evidence="5 11" id="KW-0547">Nucleotide-binding</keyword>
<dbReference type="Gene3D" id="3.40.50.620">
    <property type="entry name" value="HUPs"/>
    <property type="match status" value="1"/>
</dbReference>
<dbReference type="FunFam" id="3.40.50.620:FF:000045">
    <property type="entry name" value="Glutamate--tRNA ligase, mitochondrial"/>
    <property type="match status" value="1"/>
</dbReference>
<dbReference type="InterPro" id="IPR020058">
    <property type="entry name" value="Glu/Gln-tRNA-synth_Ib_cat-dom"/>
</dbReference>
<comment type="caution">
    <text evidence="13">The sequence shown here is derived from an EMBL/GenBank/DDBJ whole genome shotgun (WGS) entry which is preliminary data.</text>
</comment>
<comment type="similarity">
    <text evidence="2">Belongs to the class-I aminoacyl-tRNA synthetase family. Glutamate--tRNA ligase type 1 subfamily.</text>
</comment>
<evidence type="ECO:0000256" key="10">
    <source>
        <dbReference type="ARBA" id="ARBA00072917"/>
    </source>
</evidence>
<dbReference type="GO" id="GO:0008270">
    <property type="term" value="F:zinc ion binding"/>
    <property type="evidence" value="ECO:0007669"/>
    <property type="project" value="InterPro"/>
</dbReference>
<dbReference type="GO" id="GO:0006424">
    <property type="term" value="P:glutamyl-tRNA aminoacylation"/>
    <property type="evidence" value="ECO:0007669"/>
    <property type="project" value="InterPro"/>
</dbReference>
<gene>
    <name evidence="13" type="ORF">AYI68_g5726</name>
</gene>
<dbReference type="InterPro" id="IPR014729">
    <property type="entry name" value="Rossmann-like_a/b/a_fold"/>
</dbReference>
<comment type="subcellular location">
    <subcellularLocation>
        <location evidence="1">Mitochondrion</location>
    </subcellularLocation>
</comment>
<dbReference type="CDD" id="cd00808">
    <property type="entry name" value="GluRS_core"/>
    <property type="match status" value="1"/>
</dbReference>
<evidence type="ECO:0000313" key="13">
    <source>
        <dbReference type="EMBL" id="OLY80179.1"/>
    </source>
</evidence>
<dbReference type="OrthoDB" id="428822at2759"/>
<dbReference type="GO" id="GO:0000049">
    <property type="term" value="F:tRNA binding"/>
    <property type="evidence" value="ECO:0007669"/>
    <property type="project" value="InterPro"/>
</dbReference>
<dbReference type="SUPFAM" id="SSF48163">
    <property type="entry name" value="An anticodon-binding domain of class I aminoacyl-tRNA synthetases"/>
    <property type="match status" value="1"/>
</dbReference>
<dbReference type="STRING" id="133383.A0A1R0GTH1"/>
<dbReference type="InterPro" id="IPR000924">
    <property type="entry name" value="Glu/Gln-tRNA-synth"/>
</dbReference>
<accession>A0A1R0GTH1</accession>
<dbReference type="InterPro" id="IPR004527">
    <property type="entry name" value="Glu-tRNA-ligase_bac/mito"/>
</dbReference>
<keyword evidence="8 11" id="KW-0030">Aminoacyl-tRNA synthetase</keyword>
<evidence type="ECO:0000256" key="3">
    <source>
        <dbReference type="ARBA" id="ARBA00012835"/>
    </source>
</evidence>
<dbReference type="InterPro" id="IPR001412">
    <property type="entry name" value="aa-tRNA-synth_I_CS"/>
</dbReference>
<dbReference type="NCBIfam" id="TIGR00464">
    <property type="entry name" value="gltX_bact"/>
    <property type="match status" value="1"/>
</dbReference>
<name>A0A1R0GTH1_9FUNG</name>
<dbReference type="PANTHER" id="PTHR43311:SF2">
    <property type="entry name" value="GLUTAMATE--TRNA LIGASE, MITOCHONDRIAL-RELATED"/>
    <property type="match status" value="1"/>
</dbReference>
<dbReference type="PROSITE" id="PS00178">
    <property type="entry name" value="AA_TRNA_LIGASE_I"/>
    <property type="match status" value="1"/>
</dbReference>
<organism evidence="13 14">
    <name type="scientific">Smittium mucronatum</name>
    <dbReference type="NCBI Taxonomy" id="133383"/>
    <lineage>
        <taxon>Eukaryota</taxon>
        <taxon>Fungi</taxon>
        <taxon>Fungi incertae sedis</taxon>
        <taxon>Zoopagomycota</taxon>
        <taxon>Kickxellomycotina</taxon>
        <taxon>Harpellomycetes</taxon>
        <taxon>Harpellales</taxon>
        <taxon>Legeriomycetaceae</taxon>
        <taxon>Smittium</taxon>
    </lineage>
</organism>
<dbReference type="HAMAP" id="MF_00022">
    <property type="entry name" value="Glu_tRNA_synth_type1"/>
    <property type="match status" value="1"/>
</dbReference>
<evidence type="ECO:0000313" key="14">
    <source>
        <dbReference type="Proteomes" id="UP000187455"/>
    </source>
</evidence>
<evidence type="ECO:0000256" key="2">
    <source>
        <dbReference type="ARBA" id="ARBA00007894"/>
    </source>
</evidence>
<evidence type="ECO:0000259" key="12">
    <source>
        <dbReference type="Pfam" id="PF00749"/>
    </source>
</evidence>
<dbReference type="AlphaFoldDB" id="A0A1R0GTH1"/>
<evidence type="ECO:0000256" key="1">
    <source>
        <dbReference type="ARBA" id="ARBA00004173"/>
    </source>
</evidence>
<dbReference type="InterPro" id="IPR008925">
    <property type="entry name" value="aa_tRNA-synth_I_cd-bd_sf"/>
</dbReference>
<feature type="domain" description="Glutamyl/glutaminyl-tRNA synthetase class Ib catalytic" evidence="12">
    <location>
        <begin position="60"/>
        <end position="360"/>
    </location>
</feature>
<keyword evidence="6 11" id="KW-0067">ATP-binding</keyword>
<sequence>MNSCFCNFISLKNSNIFPGITTKAFVSFNLLSPQKRFLVNSRVLSFVCPNPSKSNKIPDVRVRFAPSPTGKLHLGGLRTALYNYLFARKNDGKFILRIEDTDKKRFDPDSFHNILDTLQWVGLVPDEGPKIGGSYGPYVQKGSAYKCYCSPQTLDEMRDKALKEGKIPTYDKRCSKLSHDQISQYNSDGIPYTIRLKCPSDTNIVNDKVYGTIKMGLAQQDDAVLMKSDGTPTYHMAHPIDDHLMNISHVFRGEEWLSSTPKHLAIYRALDWTPPIYVHLPLLFNSNRTKLSKRSGDVDVDSYRNKGYLPEAILNFIAFLGWSPKNVPKEILNLDEMVEIFSLDDLNKSNPVVNIEKLNWINNQYILSKLKNKDSVLQISRELQPEIKSTLNLSEYPNIDLVSKVLLLVKDQLNVYSDICNAGDFFFKKPDYNKNYESAKFNVDSETISNTKSSIQSVQSRIGYVIIFIPCIKFKSTPFNLELVIQGLKNEIVTQLKKGSDPVISCDLDWGALIKDACSKSEFKSILFNKTFRFAITGKKSGPSMKEILPNFEMDEIKCRLDDFSRFLKKE</sequence>
<keyword evidence="4 11" id="KW-0436">Ligase</keyword>
<dbReference type="InterPro" id="IPR033910">
    <property type="entry name" value="GluRS_core"/>
</dbReference>
<dbReference type="EC" id="6.1.1.17" evidence="3"/>
<evidence type="ECO:0000256" key="9">
    <source>
        <dbReference type="ARBA" id="ARBA00030865"/>
    </source>
</evidence>
<evidence type="ECO:0000256" key="4">
    <source>
        <dbReference type="ARBA" id="ARBA00022598"/>
    </source>
</evidence>
<dbReference type="PRINTS" id="PR00987">
    <property type="entry name" value="TRNASYNTHGLU"/>
</dbReference>
<protein>
    <recommendedName>
        <fullName evidence="10">Glutamate--tRNA ligase, mitochondrial</fullName>
        <ecNumber evidence="3">6.1.1.17</ecNumber>
    </recommendedName>
    <alternativeName>
        <fullName evidence="9">Glutamyl-tRNA synthetase</fullName>
    </alternativeName>
</protein>
<evidence type="ECO:0000256" key="6">
    <source>
        <dbReference type="ARBA" id="ARBA00022840"/>
    </source>
</evidence>
<keyword evidence="14" id="KW-1185">Reference proteome</keyword>
<dbReference type="GO" id="GO:0005739">
    <property type="term" value="C:mitochondrion"/>
    <property type="evidence" value="ECO:0007669"/>
    <property type="project" value="UniProtKB-SubCell"/>
</dbReference>
<dbReference type="EMBL" id="LSSL01003693">
    <property type="protein sequence ID" value="OLY80179.1"/>
    <property type="molecule type" value="Genomic_DNA"/>
</dbReference>
<dbReference type="PANTHER" id="PTHR43311">
    <property type="entry name" value="GLUTAMATE--TRNA LIGASE"/>
    <property type="match status" value="1"/>
</dbReference>
<dbReference type="GO" id="GO:0004818">
    <property type="term" value="F:glutamate-tRNA ligase activity"/>
    <property type="evidence" value="ECO:0007669"/>
    <property type="project" value="UniProtKB-EC"/>
</dbReference>
<dbReference type="GO" id="GO:0005524">
    <property type="term" value="F:ATP binding"/>
    <property type="evidence" value="ECO:0007669"/>
    <property type="project" value="UniProtKB-KW"/>
</dbReference>
<evidence type="ECO:0000256" key="8">
    <source>
        <dbReference type="ARBA" id="ARBA00023146"/>
    </source>
</evidence>
<keyword evidence="7 11" id="KW-0648">Protein biosynthesis</keyword>
<dbReference type="Pfam" id="PF00749">
    <property type="entry name" value="tRNA-synt_1c"/>
    <property type="match status" value="1"/>
</dbReference>